<dbReference type="Proteomes" id="UP001195769">
    <property type="component" value="Unassembled WGS sequence"/>
</dbReference>
<proteinExistence type="predicted"/>
<evidence type="ECO:0000313" key="3">
    <source>
        <dbReference type="Proteomes" id="UP001195769"/>
    </source>
</evidence>
<dbReference type="AlphaFoldDB" id="A0AAD4DWH9"/>
<dbReference type="RefSeq" id="XP_041219745.1">
    <property type="nucleotide sequence ID" value="XM_041370020.1"/>
</dbReference>
<dbReference type="GeneID" id="64664318"/>
<feature type="region of interest" description="Disordered" evidence="1">
    <location>
        <begin position="203"/>
        <end position="253"/>
    </location>
</feature>
<gene>
    <name evidence="2" type="ORF">F5891DRAFT_1256403</name>
</gene>
<protein>
    <submittedName>
        <fullName evidence="2">Uncharacterized protein</fullName>
    </submittedName>
</protein>
<evidence type="ECO:0000313" key="2">
    <source>
        <dbReference type="EMBL" id="KAG1894169.1"/>
    </source>
</evidence>
<evidence type="ECO:0000256" key="1">
    <source>
        <dbReference type="SAM" id="MobiDB-lite"/>
    </source>
</evidence>
<keyword evidence="3" id="KW-1185">Reference proteome</keyword>
<reference evidence="2" key="1">
    <citation type="journal article" date="2020" name="New Phytol.">
        <title>Comparative genomics reveals dynamic genome evolution in host specialist ectomycorrhizal fungi.</title>
        <authorList>
            <person name="Lofgren L.A."/>
            <person name="Nguyen N.H."/>
            <person name="Vilgalys R."/>
            <person name="Ruytinx J."/>
            <person name="Liao H.L."/>
            <person name="Branco S."/>
            <person name="Kuo A."/>
            <person name="LaButti K."/>
            <person name="Lipzen A."/>
            <person name="Andreopoulos W."/>
            <person name="Pangilinan J."/>
            <person name="Riley R."/>
            <person name="Hundley H."/>
            <person name="Na H."/>
            <person name="Barry K."/>
            <person name="Grigoriev I.V."/>
            <person name="Stajich J.E."/>
            <person name="Kennedy P.G."/>
        </authorList>
    </citation>
    <scope>NUCLEOTIDE SEQUENCE</scope>
    <source>
        <strain evidence="2">FC203</strain>
    </source>
</reference>
<feature type="compositionally biased region" description="Polar residues" evidence="1">
    <location>
        <begin position="216"/>
        <end position="225"/>
    </location>
</feature>
<dbReference type="EMBL" id="JABBWK010000084">
    <property type="protein sequence ID" value="KAG1894169.1"/>
    <property type="molecule type" value="Genomic_DNA"/>
</dbReference>
<sequence length="338" mass="37406">MGNQPTLGTQRIKMLPQQGQVLLWHQLLALLYTDMNAEFVLNAIELLQAISLGVILADPASNKKDPLPTLLQIAVEETVNVDISAVSRAIPATTAVIPVHDLTVTKEELETLAQAMVIPGPPQRFAVRGVDRRKNTEAAPRFKCLWERSQCSASPFEAPGELYDHLLQHLKSSENPEPPCLWATCPLPSTSKQRLRPHLLTHLSSSQPPAKHPSQDDTITITANGESYPFTDPTKRQPPPLRQTNISYTRPVADPPSAALTALVIIREHFEFPGAVEDDEGDDVVEDIGGELEGERRGRRAFVGVKMMEDVRMKDEALMRWMVEMVYAACDGPGLFRS</sequence>
<name>A0AAD4DWH9_9AGAM</name>
<accession>A0AAD4DWH9</accession>
<comment type="caution">
    <text evidence="2">The sequence shown here is derived from an EMBL/GenBank/DDBJ whole genome shotgun (WGS) entry which is preliminary data.</text>
</comment>
<organism evidence="2 3">
    <name type="scientific">Suillus fuscotomentosus</name>
    <dbReference type="NCBI Taxonomy" id="1912939"/>
    <lineage>
        <taxon>Eukaryota</taxon>
        <taxon>Fungi</taxon>
        <taxon>Dikarya</taxon>
        <taxon>Basidiomycota</taxon>
        <taxon>Agaricomycotina</taxon>
        <taxon>Agaricomycetes</taxon>
        <taxon>Agaricomycetidae</taxon>
        <taxon>Boletales</taxon>
        <taxon>Suillineae</taxon>
        <taxon>Suillaceae</taxon>
        <taxon>Suillus</taxon>
    </lineage>
</organism>